<dbReference type="GO" id="GO:0005886">
    <property type="term" value="C:plasma membrane"/>
    <property type="evidence" value="ECO:0007669"/>
    <property type="project" value="TreeGrafter"/>
</dbReference>
<sequence length="336" mass="38346">MAKIYQIASVLYDVLRTVVPSSKVEDQIKAALRAIRNMDNLPILRMPDDKDKSVNDILEWLASAFGFQKANVANQREHLILLLANMDIRNRSVEDDANYNEMAHEMHGILFGNVLPVSGGAYQPVSHGEGLSCGMLWPLFMKSFAMVIIAWNQSGSLAVIFDADVFKSVLSIFITAAILNALRATLDIVLSLRAWRSLKFTQILRYLLKFTFAAFCVVVMPVAYSKSVQDPAGVLRFFSNLGSVIENESLYYYCVAIYLIPEILAAFLFFFPFLRKSMECSNWRIISLLMWCAQVHSLLDHAPHKRSHSTTMLRSMRRNSRFRGEYQSRRKEHTDR</sequence>
<evidence type="ECO:0000256" key="1">
    <source>
        <dbReference type="SAM" id="Phobius"/>
    </source>
</evidence>
<reference evidence="2" key="1">
    <citation type="submission" date="2023-12" db="EMBL/GenBank/DDBJ databases">
        <title>Genome assembly of Anisodus tanguticus.</title>
        <authorList>
            <person name="Wang Y.-J."/>
        </authorList>
    </citation>
    <scope>NUCLEOTIDE SEQUENCE</scope>
    <source>
        <strain evidence="2">KB-2021</strain>
        <tissue evidence="2">Leaf</tissue>
    </source>
</reference>
<dbReference type="AlphaFoldDB" id="A0AAE1VGH0"/>
<dbReference type="PANTHER" id="PTHR12741:SF16">
    <property type="entry name" value="CALLOSE SYNTHASE 7"/>
    <property type="match status" value="1"/>
</dbReference>
<evidence type="ECO:0000313" key="3">
    <source>
        <dbReference type="Proteomes" id="UP001291623"/>
    </source>
</evidence>
<feature type="transmembrane region" description="Helical" evidence="1">
    <location>
        <begin position="250"/>
        <end position="274"/>
    </location>
</feature>
<dbReference type="PANTHER" id="PTHR12741">
    <property type="entry name" value="LYST-INTERACTING PROTEIN LIP5 DOPAMINE RESPONSIVE PROTEIN DRG-1"/>
    <property type="match status" value="1"/>
</dbReference>
<keyword evidence="1" id="KW-0472">Membrane</keyword>
<dbReference type="EMBL" id="JAVYJV010000006">
    <property type="protein sequence ID" value="KAK4369083.1"/>
    <property type="molecule type" value="Genomic_DNA"/>
</dbReference>
<protein>
    <submittedName>
        <fullName evidence="2">Uncharacterized protein</fullName>
    </submittedName>
</protein>
<feature type="transmembrane region" description="Helical" evidence="1">
    <location>
        <begin position="206"/>
        <end position="224"/>
    </location>
</feature>
<name>A0AAE1VGH0_9SOLA</name>
<keyword evidence="1" id="KW-1133">Transmembrane helix</keyword>
<organism evidence="2 3">
    <name type="scientific">Anisodus tanguticus</name>
    <dbReference type="NCBI Taxonomy" id="243964"/>
    <lineage>
        <taxon>Eukaryota</taxon>
        <taxon>Viridiplantae</taxon>
        <taxon>Streptophyta</taxon>
        <taxon>Embryophyta</taxon>
        <taxon>Tracheophyta</taxon>
        <taxon>Spermatophyta</taxon>
        <taxon>Magnoliopsida</taxon>
        <taxon>eudicotyledons</taxon>
        <taxon>Gunneridae</taxon>
        <taxon>Pentapetalae</taxon>
        <taxon>asterids</taxon>
        <taxon>lamiids</taxon>
        <taxon>Solanales</taxon>
        <taxon>Solanaceae</taxon>
        <taxon>Solanoideae</taxon>
        <taxon>Hyoscyameae</taxon>
        <taxon>Anisodus</taxon>
    </lineage>
</organism>
<dbReference type="Proteomes" id="UP001291623">
    <property type="component" value="Unassembled WGS sequence"/>
</dbReference>
<dbReference type="GO" id="GO:0003843">
    <property type="term" value="F:1,3-beta-D-glucan synthase activity"/>
    <property type="evidence" value="ECO:0007669"/>
    <property type="project" value="TreeGrafter"/>
</dbReference>
<gene>
    <name evidence="2" type="ORF">RND71_012875</name>
</gene>
<proteinExistence type="predicted"/>
<comment type="caution">
    <text evidence="2">The sequence shown here is derived from an EMBL/GenBank/DDBJ whole genome shotgun (WGS) entry which is preliminary data.</text>
</comment>
<feature type="transmembrane region" description="Helical" evidence="1">
    <location>
        <begin position="169"/>
        <end position="194"/>
    </location>
</feature>
<keyword evidence="1" id="KW-0812">Transmembrane</keyword>
<accession>A0AAE1VGH0</accession>
<keyword evidence="3" id="KW-1185">Reference proteome</keyword>
<evidence type="ECO:0000313" key="2">
    <source>
        <dbReference type="EMBL" id="KAK4369083.1"/>
    </source>
</evidence>